<name>A0ABS3I5M2_9MICO</name>
<dbReference type="InterPro" id="IPR029045">
    <property type="entry name" value="ClpP/crotonase-like_dom_sf"/>
</dbReference>
<sequence>MSHIACTVDDDAVAHVRLDRPDKLNALTLDMLTDLAATARRLRRVPGLRAVVLSGEGRSFGAGLDLGAAARDPAGVARAFVPTWRGTNRFQEACWAWRRLPVPVIAAVHGHVLGGALQLALAADLRITAPDARWCVMEVARGLVPDMSGVQVLSELTGMETARRLTLTAEEFFGTEAVRLGLASSASADPLTEARALSGTIAGHRPEAVRAAKRLLDRTWRRGPLRTFAAERAAQLRLLPGAMRGR</sequence>
<protein>
    <submittedName>
        <fullName evidence="3">Crotonase/enoyl-CoA hydratase family protein</fullName>
    </submittedName>
</protein>
<evidence type="ECO:0000256" key="2">
    <source>
        <dbReference type="RuleBase" id="RU003707"/>
    </source>
</evidence>
<gene>
    <name evidence="3" type="ORF">J0911_02640</name>
</gene>
<dbReference type="Gene3D" id="3.90.226.10">
    <property type="entry name" value="2-enoyl-CoA Hydratase, Chain A, domain 1"/>
    <property type="match status" value="1"/>
</dbReference>
<dbReference type="PANTHER" id="PTHR43149">
    <property type="entry name" value="ENOYL-COA HYDRATASE"/>
    <property type="match status" value="1"/>
</dbReference>
<dbReference type="PANTHER" id="PTHR43149:SF1">
    <property type="entry name" value="DELTA(3,5)-DELTA(2,4)-DIENOYL-COA ISOMERASE, MITOCHONDRIAL"/>
    <property type="match status" value="1"/>
</dbReference>
<comment type="similarity">
    <text evidence="1 2">Belongs to the enoyl-CoA hydratase/isomerase family.</text>
</comment>
<dbReference type="Proteomes" id="UP000664617">
    <property type="component" value="Unassembled WGS sequence"/>
</dbReference>
<accession>A0ABS3I5M2</accession>
<keyword evidence="4" id="KW-1185">Reference proteome</keyword>
<organism evidence="3 4">
    <name type="scientific">Myceligenerans salitolerans</name>
    <dbReference type="NCBI Taxonomy" id="1230528"/>
    <lineage>
        <taxon>Bacteria</taxon>
        <taxon>Bacillati</taxon>
        <taxon>Actinomycetota</taxon>
        <taxon>Actinomycetes</taxon>
        <taxon>Micrococcales</taxon>
        <taxon>Promicromonosporaceae</taxon>
        <taxon>Myceligenerans</taxon>
    </lineage>
</organism>
<evidence type="ECO:0000256" key="1">
    <source>
        <dbReference type="ARBA" id="ARBA00005254"/>
    </source>
</evidence>
<evidence type="ECO:0000313" key="3">
    <source>
        <dbReference type="EMBL" id="MBO0607921.1"/>
    </source>
</evidence>
<dbReference type="CDD" id="cd06558">
    <property type="entry name" value="crotonase-like"/>
    <property type="match status" value="1"/>
</dbReference>
<proteinExistence type="inferred from homology"/>
<evidence type="ECO:0000313" key="4">
    <source>
        <dbReference type="Proteomes" id="UP000664617"/>
    </source>
</evidence>
<dbReference type="RefSeq" id="WP_207273837.1">
    <property type="nucleotide sequence ID" value="NZ_JAFMPK010000019.1"/>
</dbReference>
<dbReference type="Pfam" id="PF00378">
    <property type="entry name" value="ECH_1"/>
    <property type="match status" value="1"/>
</dbReference>
<reference evidence="4" key="1">
    <citation type="submission" date="2023-07" db="EMBL/GenBank/DDBJ databases">
        <title>Myceligenerans salitolerans sp. nov., a halotolerant actinomycete isolated from a salt lake in Xinjiang, China.</title>
        <authorList>
            <person name="Guan T."/>
        </authorList>
    </citation>
    <scope>NUCLEOTIDE SEQUENCE [LARGE SCALE GENOMIC DNA]</scope>
    <source>
        <strain evidence="4">XHU 5031</strain>
    </source>
</reference>
<dbReference type="EMBL" id="JAFMPK010000019">
    <property type="protein sequence ID" value="MBO0607921.1"/>
    <property type="molecule type" value="Genomic_DNA"/>
</dbReference>
<dbReference type="PROSITE" id="PS00166">
    <property type="entry name" value="ENOYL_COA_HYDRATASE"/>
    <property type="match status" value="1"/>
</dbReference>
<dbReference type="SUPFAM" id="SSF52096">
    <property type="entry name" value="ClpP/crotonase"/>
    <property type="match status" value="1"/>
</dbReference>
<dbReference type="InterPro" id="IPR001753">
    <property type="entry name" value="Enoyl-CoA_hydra/iso"/>
</dbReference>
<dbReference type="InterPro" id="IPR018376">
    <property type="entry name" value="Enoyl-CoA_hyd/isom_CS"/>
</dbReference>
<comment type="caution">
    <text evidence="3">The sequence shown here is derived from an EMBL/GenBank/DDBJ whole genome shotgun (WGS) entry which is preliminary data.</text>
</comment>
<dbReference type="NCBIfam" id="NF005699">
    <property type="entry name" value="PRK07509.1"/>
    <property type="match status" value="1"/>
</dbReference>
<dbReference type="InterPro" id="IPR045002">
    <property type="entry name" value="Ech1-like"/>
</dbReference>